<evidence type="ECO:0000256" key="4">
    <source>
        <dbReference type="ARBA" id="ARBA00023136"/>
    </source>
</evidence>
<evidence type="ECO:0000313" key="6">
    <source>
        <dbReference type="EMBL" id="PJI76686.1"/>
    </source>
</evidence>
<evidence type="ECO:0000256" key="3">
    <source>
        <dbReference type="ARBA" id="ARBA00022729"/>
    </source>
</evidence>
<evidence type="ECO:0000256" key="2">
    <source>
        <dbReference type="ARBA" id="ARBA00005722"/>
    </source>
</evidence>
<keyword evidence="5" id="KW-0998">Cell outer membrane</keyword>
<accession>A0A2M8VIL7</accession>
<keyword evidence="7" id="KW-1185">Reference proteome</keyword>
<organism evidence="6 7">
    <name type="scientific">Polynucleobacter brandtiae</name>
    <dbReference type="NCBI Taxonomy" id="1938816"/>
    <lineage>
        <taxon>Bacteria</taxon>
        <taxon>Pseudomonadati</taxon>
        <taxon>Pseudomonadota</taxon>
        <taxon>Betaproteobacteria</taxon>
        <taxon>Burkholderiales</taxon>
        <taxon>Burkholderiaceae</taxon>
        <taxon>Polynucleobacter</taxon>
    </lineage>
</organism>
<comment type="caution">
    <text evidence="6">The sequence shown here is derived from an EMBL/GenBank/DDBJ whole genome shotgun (WGS) entry which is preliminary data.</text>
</comment>
<gene>
    <name evidence="6" type="ORF">B0G85_1890</name>
</gene>
<dbReference type="AlphaFoldDB" id="A0A2M8VIL7"/>
<dbReference type="Pfam" id="PF06629">
    <property type="entry name" value="MipA"/>
    <property type="match status" value="1"/>
</dbReference>
<evidence type="ECO:0000256" key="1">
    <source>
        <dbReference type="ARBA" id="ARBA00004442"/>
    </source>
</evidence>
<dbReference type="InterPro" id="IPR010583">
    <property type="entry name" value="MipA"/>
</dbReference>
<name>A0A2M8VIL7_9BURK</name>
<dbReference type="EMBL" id="PGTX01000006">
    <property type="protein sequence ID" value="PJI76686.1"/>
    <property type="molecule type" value="Genomic_DNA"/>
</dbReference>
<comment type="subcellular location">
    <subcellularLocation>
        <location evidence="1">Cell outer membrane</location>
    </subcellularLocation>
</comment>
<comment type="similarity">
    <text evidence="2">Belongs to the MipA/OmpV family.</text>
</comment>
<evidence type="ECO:0000256" key="5">
    <source>
        <dbReference type="ARBA" id="ARBA00023237"/>
    </source>
</evidence>
<keyword evidence="3" id="KW-0732">Signal</keyword>
<dbReference type="PANTHER" id="PTHR38776">
    <property type="entry name" value="MLTA-INTERACTING PROTEIN-RELATED"/>
    <property type="match status" value="1"/>
</dbReference>
<dbReference type="GO" id="GO:0009252">
    <property type="term" value="P:peptidoglycan biosynthetic process"/>
    <property type="evidence" value="ECO:0007669"/>
    <property type="project" value="TreeGrafter"/>
</dbReference>
<sequence>MTLKKLRLATRKRLAQLPLIFLLLVFPMLSNAMTLEGLDESTTLPNRIVGDIGGAVYSTNLNIGSYGPQTAVLPYGFFDYKRLAVRIDQIAFKTIKLGAGHLEIVGKVDPDTYKVKSVINGQTINKGYQAPIGLGTFQETDMGIFMLNLYHDFGKSRGNLLEFNYFGEVELIDQIKIYPQLGIEQQSSSYANYYYGITSEEALQTGYQAFNAKTSTNPLAGFLLEIPVVDDWYLNLYGKRKWLGNGVGNSPVLTKSFQDTVFVGLAYRFK</sequence>
<keyword evidence="4" id="KW-0472">Membrane</keyword>
<reference evidence="6 7" key="1">
    <citation type="submission" date="2017-11" db="EMBL/GenBank/DDBJ databases">
        <title>Genomic Encyclopedia of Type Strains, Phase III (KMG-III): the genomes of soil and plant-associated and newly described type strains.</title>
        <authorList>
            <person name="Whitman W."/>
        </authorList>
    </citation>
    <scope>NUCLEOTIDE SEQUENCE [LARGE SCALE GENOMIC DNA]</scope>
    <source>
        <strain evidence="6 7">UB-Domo-W1</strain>
    </source>
</reference>
<dbReference type="OrthoDB" id="8562138at2"/>
<protein>
    <submittedName>
        <fullName evidence="6">Outer membrane protein</fullName>
    </submittedName>
</protein>
<evidence type="ECO:0000313" key="7">
    <source>
        <dbReference type="Proteomes" id="UP000229366"/>
    </source>
</evidence>
<proteinExistence type="inferred from homology"/>
<dbReference type="GO" id="GO:0009279">
    <property type="term" value="C:cell outer membrane"/>
    <property type="evidence" value="ECO:0007669"/>
    <property type="project" value="UniProtKB-SubCell"/>
</dbReference>
<dbReference type="Proteomes" id="UP000229366">
    <property type="component" value="Unassembled WGS sequence"/>
</dbReference>
<dbReference type="PANTHER" id="PTHR38776:SF1">
    <property type="entry name" value="MLTA-INTERACTING PROTEIN-RELATED"/>
    <property type="match status" value="1"/>
</dbReference>